<organism evidence="1 2">
    <name type="scientific">Scophthalmus maximus</name>
    <name type="common">Turbot</name>
    <name type="synonym">Psetta maxima</name>
    <dbReference type="NCBI Taxonomy" id="52904"/>
    <lineage>
        <taxon>Eukaryota</taxon>
        <taxon>Metazoa</taxon>
        <taxon>Chordata</taxon>
        <taxon>Craniata</taxon>
        <taxon>Vertebrata</taxon>
        <taxon>Euteleostomi</taxon>
        <taxon>Actinopterygii</taxon>
        <taxon>Neopterygii</taxon>
        <taxon>Teleostei</taxon>
        <taxon>Neoteleostei</taxon>
        <taxon>Acanthomorphata</taxon>
        <taxon>Carangaria</taxon>
        <taxon>Pleuronectiformes</taxon>
        <taxon>Pleuronectoidei</taxon>
        <taxon>Scophthalmidae</taxon>
        <taxon>Scophthalmus</taxon>
    </lineage>
</organism>
<sequence length="66" mass="7211">MASGAARCFGLLGQCRGSLRESLIYWNSVIPVAAVMRRYSVACTCIHHRNSVAHIIVILIGKNVII</sequence>
<name>A0A2U9BHE3_SCOMX</name>
<gene>
    <name evidence="1" type="ORF">SMAX5B_014130</name>
</gene>
<dbReference type="AlphaFoldDB" id="A0A2U9BHE3"/>
<proteinExistence type="predicted"/>
<dbReference type="EMBL" id="CP026248">
    <property type="protein sequence ID" value="AWP03249.1"/>
    <property type="molecule type" value="Genomic_DNA"/>
</dbReference>
<dbReference type="Proteomes" id="UP000246464">
    <property type="component" value="Chromosome 6"/>
</dbReference>
<keyword evidence="2" id="KW-1185">Reference proteome</keyword>
<evidence type="ECO:0000313" key="1">
    <source>
        <dbReference type="EMBL" id="AWP03249.1"/>
    </source>
</evidence>
<accession>A0A2U9BHE3</accession>
<protein>
    <submittedName>
        <fullName evidence="1">Uncharacterized protein</fullName>
    </submittedName>
</protein>
<reference evidence="1 2" key="1">
    <citation type="submission" date="2017-12" db="EMBL/GenBank/DDBJ databases">
        <title>Integrating genomic resources of turbot (Scophthalmus maximus) in depth evaluation of genetic and physical mapping variation across individuals.</title>
        <authorList>
            <person name="Martinez P."/>
        </authorList>
    </citation>
    <scope>NUCLEOTIDE SEQUENCE [LARGE SCALE GENOMIC DNA]</scope>
</reference>
<evidence type="ECO:0000313" key="2">
    <source>
        <dbReference type="Proteomes" id="UP000246464"/>
    </source>
</evidence>